<protein>
    <recommendedName>
        <fullName evidence="2">histidine kinase</fullName>
        <ecNumber evidence="2">2.7.13.3</ecNumber>
    </recommendedName>
</protein>
<sequence>MSQPNPQLMEKGMEVEKESIEMGKEANSLQYLEHINTLAAGIAHEIRNPLTTVKGFLQLLRPHLYEIGKEQYADIAIDELNRANDLIFEFLNATKPQMNKKEIVSINKLIKDIGRLYESEALLHNIVLNITLADSNPAVLAGGLQLKQVFINILKNSIDAIIANSDPISGQINLLVKEEDHSVCIIMNDNGCGMTEETLKNLFMPFYTTKKTGTGIGLPICKKIIEEHSGQILISSIQGKGSTFKILLPLHIAD</sequence>
<reference evidence="10 11" key="1">
    <citation type="submission" date="2024-08" db="EMBL/GenBank/DDBJ databases">
        <title>Two novel Cytobacillus novel species.</title>
        <authorList>
            <person name="Liu G."/>
        </authorList>
    </citation>
    <scope>NUCLEOTIDE SEQUENCE [LARGE SCALE GENOMIC DNA]</scope>
    <source>
        <strain evidence="10 11">FJAT-53684</strain>
    </source>
</reference>
<dbReference type="SUPFAM" id="SSF47384">
    <property type="entry name" value="Homodimeric domain of signal transducing histidine kinase"/>
    <property type="match status" value="1"/>
</dbReference>
<evidence type="ECO:0000256" key="5">
    <source>
        <dbReference type="ARBA" id="ARBA00022741"/>
    </source>
</evidence>
<dbReference type="PRINTS" id="PR00344">
    <property type="entry name" value="BCTRLSENSOR"/>
</dbReference>
<dbReference type="Gene3D" id="3.30.565.10">
    <property type="entry name" value="Histidine kinase-like ATPase, C-terminal domain"/>
    <property type="match status" value="1"/>
</dbReference>
<evidence type="ECO:0000256" key="3">
    <source>
        <dbReference type="ARBA" id="ARBA00022553"/>
    </source>
</evidence>
<evidence type="ECO:0000256" key="8">
    <source>
        <dbReference type="ARBA" id="ARBA00023012"/>
    </source>
</evidence>
<dbReference type="PANTHER" id="PTHR43065:SF34">
    <property type="entry name" value="SPORULATION KINASE A"/>
    <property type="match status" value="1"/>
</dbReference>
<dbReference type="CDD" id="cd00075">
    <property type="entry name" value="HATPase"/>
    <property type="match status" value="1"/>
</dbReference>
<keyword evidence="11" id="KW-1185">Reference proteome</keyword>
<comment type="caution">
    <text evidence="10">The sequence shown here is derived from an EMBL/GenBank/DDBJ whole genome shotgun (WGS) entry which is preliminary data.</text>
</comment>
<dbReference type="Proteomes" id="UP001601058">
    <property type="component" value="Unassembled WGS sequence"/>
</dbReference>
<evidence type="ECO:0000256" key="1">
    <source>
        <dbReference type="ARBA" id="ARBA00000085"/>
    </source>
</evidence>
<dbReference type="EMBL" id="JBIACJ010000001">
    <property type="protein sequence ID" value="MFE8694958.1"/>
    <property type="molecule type" value="Genomic_DNA"/>
</dbReference>
<dbReference type="InterPro" id="IPR005467">
    <property type="entry name" value="His_kinase_dom"/>
</dbReference>
<gene>
    <name evidence="10" type="ORF">ACFYKT_01150</name>
</gene>
<dbReference type="InterPro" id="IPR003594">
    <property type="entry name" value="HATPase_dom"/>
</dbReference>
<dbReference type="CDD" id="cd00082">
    <property type="entry name" value="HisKA"/>
    <property type="match status" value="1"/>
</dbReference>
<dbReference type="SUPFAM" id="SSF55874">
    <property type="entry name" value="ATPase domain of HSP90 chaperone/DNA topoisomerase II/histidine kinase"/>
    <property type="match status" value="1"/>
</dbReference>
<dbReference type="Gene3D" id="1.10.287.130">
    <property type="match status" value="1"/>
</dbReference>
<proteinExistence type="predicted"/>
<dbReference type="RefSeq" id="WP_389214232.1">
    <property type="nucleotide sequence ID" value="NZ_JBIACJ010000001.1"/>
</dbReference>
<evidence type="ECO:0000256" key="4">
    <source>
        <dbReference type="ARBA" id="ARBA00022679"/>
    </source>
</evidence>
<comment type="catalytic activity">
    <reaction evidence="1">
        <text>ATP + protein L-histidine = ADP + protein N-phospho-L-histidine.</text>
        <dbReference type="EC" id="2.7.13.3"/>
    </reaction>
</comment>
<keyword evidence="8" id="KW-0902">Two-component regulatory system</keyword>
<dbReference type="PROSITE" id="PS50109">
    <property type="entry name" value="HIS_KIN"/>
    <property type="match status" value="1"/>
</dbReference>
<evidence type="ECO:0000313" key="11">
    <source>
        <dbReference type="Proteomes" id="UP001601058"/>
    </source>
</evidence>
<dbReference type="GO" id="GO:0005524">
    <property type="term" value="F:ATP binding"/>
    <property type="evidence" value="ECO:0007669"/>
    <property type="project" value="UniProtKB-KW"/>
</dbReference>
<keyword evidence="7 10" id="KW-0067">ATP-binding</keyword>
<dbReference type="InterPro" id="IPR004358">
    <property type="entry name" value="Sig_transdc_His_kin-like_C"/>
</dbReference>
<dbReference type="SMART" id="SM00388">
    <property type="entry name" value="HisKA"/>
    <property type="match status" value="1"/>
</dbReference>
<keyword evidence="6" id="KW-0418">Kinase</keyword>
<name>A0ABW6JW35_9BACI</name>
<keyword evidence="3" id="KW-0597">Phosphoprotein</keyword>
<feature type="domain" description="Histidine kinase" evidence="9">
    <location>
        <begin position="41"/>
        <end position="252"/>
    </location>
</feature>
<evidence type="ECO:0000256" key="7">
    <source>
        <dbReference type="ARBA" id="ARBA00022840"/>
    </source>
</evidence>
<organism evidence="10 11">
    <name type="scientific">Cytobacillus mangrovibacter</name>
    <dbReference type="NCBI Taxonomy" id="3299024"/>
    <lineage>
        <taxon>Bacteria</taxon>
        <taxon>Bacillati</taxon>
        <taxon>Bacillota</taxon>
        <taxon>Bacilli</taxon>
        <taxon>Bacillales</taxon>
        <taxon>Bacillaceae</taxon>
        <taxon>Cytobacillus</taxon>
    </lineage>
</organism>
<dbReference type="InterPro" id="IPR003661">
    <property type="entry name" value="HisK_dim/P_dom"/>
</dbReference>
<dbReference type="Pfam" id="PF00512">
    <property type="entry name" value="HisKA"/>
    <property type="match status" value="1"/>
</dbReference>
<dbReference type="InterPro" id="IPR036097">
    <property type="entry name" value="HisK_dim/P_sf"/>
</dbReference>
<keyword evidence="4" id="KW-0808">Transferase</keyword>
<keyword evidence="5" id="KW-0547">Nucleotide-binding</keyword>
<evidence type="ECO:0000313" key="10">
    <source>
        <dbReference type="EMBL" id="MFE8694958.1"/>
    </source>
</evidence>
<evidence type="ECO:0000259" key="9">
    <source>
        <dbReference type="PROSITE" id="PS50109"/>
    </source>
</evidence>
<dbReference type="PANTHER" id="PTHR43065">
    <property type="entry name" value="SENSOR HISTIDINE KINASE"/>
    <property type="match status" value="1"/>
</dbReference>
<evidence type="ECO:0000256" key="6">
    <source>
        <dbReference type="ARBA" id="ARBA00022777"/>
    </source>
</evidence>
<dbReference type="SMART" id="SM00387">
    <property type="entry name" value="HATPase_c"/>
    <property type="match status" value="1"/>
</dbReference>
<evidence type="ECO:0000256" key="2">
    <source>
        <dbReference type="ARBA" id="ARBA00012438"/>
    </source>
</evidence>
<accession>A0ABW6JW35</accession>
<dbReference type="Pfam" id="PF02518">
    <property type="entry name" value="HATPase_c"/>
    <property type="match status" value="1"/>
</dbReference>
<dbReference type="InterPro" id="IPR036890">
    <property type="entry name" value="HATPase_C_sf"/>
</dbReference>
<dbReference type="EC" id="2.7.13.3" evidence="2"/>